<accession>A0A397SPZ2</accession>
<organism evidence="2 3">
    <name type="scientific">Glomus cerebriforme</name>
    <dbReference type="NCBI Taxonomy" id="658196"/>
    <lineage>
        <taxon>Eukaryota</taxon>
        <taxon>Fungi</taxon>
        <taxon>Fungi incertae sedis</taxon>
        <taxon>Mucoromycota</taxon>
        <taxon>Glomeromycotina</taxon>
        <taxon>Glomeromycetes</taxon>
        <taxon>Glomerales</taxon>
        <taxon>Glomeraceae</taxon>
        <taxon>Glomus</taxon>
    </lineage>
</organism>
<sequence length="162" mass="18367">MDSRLGANDHFDKVLKNISEWYDSVAKQTQLKDLRDLEKLIMAQDSLSQNDLEKSTKENNNSNDKVHQFFNSPSVKGPNPFIKKFSNNSFDEYNEKLTEVEDGSTEASPDEIGVSFQRPPDVAKDVKTKSRKHSRAEDVIVNAGSSESELSVEETTLERQKK</sequence>
<reference evidence="2 3" key="1">
    <citation type="submission" date="2018-06" db="EMBL/GenBank/DDBJ databases">
        <title>Comparative genomics reveals the genomic features of Rhizophagus irregularis, R. cerebriforme, R. diaphanum and Gigaspora rosea, and their symbiotic lifestyle signature.</title>
        <authorList>
            <person name="Morin E."/>
            <person name="San Clemente H."/>
            <person name="Chen E.C.H."/>
            <person name="De La Providencia I."/>
            <person name="Hainaut M."/>
            <person name="Kuo A."/>
            <person name="Kohler A."/>
            <person name="Murat C."/>
            <person name="Tang N."/>
            <person name="Roy S."/>
            <person name="Loubradou J."/>
            <person name="Henrissat B."/>
            <person name="Grigoriev I.V."/>
            <person name="Corradi N."/>
            <person name="Roux C."/>
            <person name="Martin F.M."/>
        </authorList>
    </citation>
    <scope>NUCLEOTIDE SEQUENCE [LARGE SCALE GENOMIC DNA]</scope>
    <source>
        <strain evidence="2 3">DAOM 227022</strain>
    </source>
</reference>
<evidence type="ECO:0000313" key="3">
    <source>
        <dbReference type="Proteomes" id="UP000265703"/>
    </source>
</evidence>
<name>A0A397SPZ2_9GLOM</name>
<feature type="compositionally biased region" description="Polar residues" evidence="1">
    <location>
        <begin position="58"/>
        <end position="74"/>
    </location>
</feature>
<feature type="region of interest" description="Disordered" evidence="1">
    <location>
        <begin position="46"/>
        <end position="84"/>
    </location>
</feature>
<gene>
    <name evidence="2" type="ORF">C1645_827294</name>
</gene>
<evidence type="ECO:0000313" key="2">
    <source>
        <dbReference type="EMBL" id="RIA87772.1"/>
    </source>
</evidence>
<keyword evidence="3" id="KW-1185">Reference proteome</keyword>
<evidence type="ECO:0000256" key="1">
    <source>
        <dbReference type="SAM" id="MobiDB-lite"/>
    </source>
</evidence>
<comment type="caution">
    <text evidence="2">The sequence shown here is derived from an EMBL/GenBank/DDBJ whole genome shotgun (WGS) entry which is preliminary data.</text>
</comment>
<dbReference type="EMBL" id="QKYT01000293">
    <property type="protein sequence ID" value="RIA87772.1"/>
    <property type="molecule type" value="Genomic_DNA"/>
</dbReference>
<feature type="region of interest" description="Disordered" evidence="1">
    <location>
        <begin position="99"/>
        <end position="162"/>
    </location>
</feature>
<dbReference type="Proteomes" id="UP000265703">
    <property type="component" value="Unassembled WGS sequence"/>
</dbReference>
<protein>
    <submittedName>
        <fullName evidence="2">Uncharacterized protein</fullName>
    </submittedName>
</protein>
<dbReference type="AlphaFoldDB" id="A0A397SPZ2"/>
<proteinExistence type="predicted"/>